<dbReference type="InterPro" id="IPR024535">
    <property type="entry name" value="RHGA/B-epi-like_pectate_lyase"/>
</dbReference>
<comment type="caution">
    <text evidence="2">The sequence shown here is derived from an EMBL/GenBank/DDBJ whole genome shotgun (WGS) entry which is preliminary data.</text>
</comment>
<dbReference type="InterPro" id="IPR006311">
    <property type="entry name" value="TAT_signal"/>
</dbReference>
<sequence>MSKPSDNESASVLSRRKMLTSLAAAGVVTAAGAFLNSGSLGASTVEAGGVSLRSDLADPTNVANGDALIAVLQPLTGAVARTQHSKNSDVIHVKDFGAKCDWNGTTGTDDTAAFQAALNAASSAASGLSVKFSGQAKITSKLTIPPFVTLTGDGRKSSFLIKAFNGDVIDLQAYGALMNLGIKDDTGSRTGRGVLITSAFCQFIFNCAFTIDQQCVDFTNPGAGSGAVIAFSELYSINAVGVRMPDDVGAGLGACPRKIISCESGGCILVDFGGCNDAWYYGGYTNGMIFGPNSTKAFISNVRIGAILPTIIKGGEHNISGCVFSTPVTFDTTSANCMFTSNIAPGYDITDNGIGNYIDIKERNYTPAWTGSSTNPSLGNGKLAANWSRTGNTITLNIELIIGSTTTLGSGDWRFSLPQAPYQYGFTKVGHALLSGPTGFQTATVVSNPELSYLTIAVSGGSTNVGPTIPFTWANGNYLRASISYQV</sequence>
<dbReference type="PROSITE" id="PS51318">
    <property type="entry name" value="TAT"/>
    <property type="match status" value="1"/>
</dbReference>
<reference evidence="2 3" key="1">
    <citation type="submission" date="2021-03" db="EMBL/GenBank/DDBJ databases">
        <title>Genomic Encyclopedia of Type Strains, Phase IV (KMG-IV): sequencing the most valuable type-strain genomes for metagenomic binning, comparative biology and taxonomic classification.</title>
        <authorList>
            <person name="Goeker M."/>
        </authorList>
    </citation>
    <scope>NUCLEOTIDE SEQUENCE [LARGE SCALE GENOMIC DNA]</scope>
    <source>
        <strain evidence="2 3">DSM 26048</strain>
    </source>
</reference>
<evidence type="ECO:0000313" key="2">
    <source>
        <dbReference type="EMBL" id="MBP1988601.1"/>
    </source>
</evidence>
<evidence type="ECO:0000259" key="1">
    <source>
        <dbReference type="Pfam" id="PF12708"/>
    </source>
</evidence>
<accession>A0ABS4INU5</accession>
<evidence type="ECO:0000313" key="3">
    <source>
        <dbReference type="Proteomes" id="UP001519287"/>
    </source>
</evidence>
<dbReference type="RefSeq" id="WP_209968720.1">
    <property type="nucleotide sequence ID" value="NZ_JAGGLB010000001.1"/>
</dbReference>
<dbReference type="InterPro" id="IPR011050">
    <property type="entry name" value="Pectin_lyase_fold/virulence"/>
</dbReference>
<dbReference type="EMBL" id="JAGGLB010000001">
    <property type="protein sequence ID" value="MBP1988601.1"/>
    <property type="molecule type" value="Genomic_DNA"/>
</dbReference>
<feature type="domain" description="Rhamnogalacturonase A/B/Epimerase-like pectate lyase" evidence="1">
    <location>
        <begin position="91"/>
        <end position="293"/>
    </location>
</feature>
<dbReference type="Proteomes" id="UP001519287">
    <property type="component" value="Unassembled WGS sequence"/>
</dbReference>
<dbReference type="SUPFAM" id="SSF51126">
    <property type="entry name" value="Pectin lyase-like"/>
    <property type="match status" value="1"/>
</dbReference>
<name>A0ABS4INU5_9BACL</name>
<dbReference type="Pfam" id="PF12708">
    <property type="entry name" value="Pect-lyase_RHGA_epim"/>
    <property type="match status" value="1"/>
</dbReference>
<organism evidence="2 3">
    <name type="scientific">Paenibacillus eucommiae</name>
    <dbReference type="NCBI Taxonomy" id="1355755"/>
    <lineage>
        <taxon>Bacteria</taxon>
        <taxon>Bacillati</taxon>
        <taxon>Bacillota</taxon>
        <taxon>Bacilli</taxon>
        <taxon>Bacillales</taxon>
        <taxon>Paenibacillaceae</taxon>
        <taxon>Paenibacillus</taxon>
    </lineage>
</organism>
<proteinExistence type="predicted"/>
<keyword evidence="3" id="KW-1185">Reference proteome</keyword>
<protein>
    <recommendedName>
        <fullName evidence="1">Rhamnogalacturonase A/B/Epimerase-like pectate lyase domain-containing protein</fullName>
    </recommendedName>
</protein>
<gene>
    <name evidence="2" type="ORF">J2Z66_000196</name>
</gene>
<dbReference type="InterPro" id="IPR012334">
    <property type="entry name" value="Pectin_lyas_fold"/>
</dbReference>
<dbReference type="Gene3D" id="2.160.20.10">
    <property type="entry name" value="Single-stranded right-handed beta-helix, Pectin lyase-like"/>
    <property type="match status" value="1"/>
</dbReference>